<dbReference type="OrthoDB" id="2283785at2759"/>
<reference evidence="3 4" key="1">
    <citation type="journal article" date="2016" name="Sci. Rep.">
        <title>Peltaster fructicola genome reveals evolution from an invasive phytopathogen to an ectophytic parasite.</title>
        <authorList>
            <person name="Xu C."/>
            <person name="Chen H."/>
            <person name="Gleason M.L."/>
            <person name="Xu J.R."/>
            <person name="Liu H."/>
            <person name="Zhang R."/>
            <person name="Sun G."/>
        </authorList>
    </citation>
    <scope>NUCLEOTIDE SEQUENCE [LARGE SCALE GENOMIC DNA]</scope>
    <source>
        <strain evidence="3 4">LNHT1506</strain>
    </source>
</reference>
<dbReference type="AlphaFoldDB" id="A0A6H0XTV6"/>
<dbReference type="EMBL" id="CP051140">
    <property type="protein sequence ID" value="QIW98105.1"/>
    <property type="molecule type" value="Genomic_DNA"/>
</dbReference>
<organism evidence="3 4">
    <name type="scientific">Peltaster fructicola</name>
    <dbReference type="NCBI Taxonomy" id="286661"/>
    <lineage>
        <taxon>Eukaryota</taxon>
        <taxon>Fungi</taxon>
        <taxon>Dikarya</taxon>
        <taxon>Ascomycota</taxon>
        <taxon>Pezizomycotina</taxon>
        <taxon>Dothideomycetes</taxon>
        <taxon>Dothideomycetes incertae sedis</taxon>
        <taxon>Peltaster</taxon>
    </lineage>
</organism>
<keyword evidence="4" id="KW-1185">Reference proteome</keyword>
<name>A0A6H0XTV6_9PEZI</name>
<dbReference type="InterPro" id="IPR014752">
    <property type="entry name" value="Arrestin-like_C"/>
</dbReference>
<dbReference type="Gene3D" id="2.60.40.640">
    <property type="match status" value="1"/>
</dbReference>
<dbReference type="PANTHER" id="PTHR31904">
    <property type="entry name" value="BYPASS OF STOP CODON PROTEIN 5-RELATED"/>
    <property type="match status" value="1"/>
</dbReference>
<dbReference type="InterPro" id="IPR007519">
    <property type="entry name" value="Bul1_N"/>
</dbReference>
<feature type="region of interest" description="Disordered" evidence="1">
    <location>
        <begin position="476"/>
        <end position="521"/>
    </location>
</feature>
<proteinExistence type="predicted"/>
<sequence>MATKLLTGLVSPKTDIRISLDSKRKVYSTLDRIQGSVTFTPSADLPFDDIDIEFVGTSRTYVERLSTAAAISGRSQAFHQFLRLSQPGVAEHYPGDRILKAGQSYKISFVFAVPRQLLPRVCTHTILNDAIREAHLQLPPSLGDCEASNKSEQLDDFAPDMASIRYGVYAKISTVKPGQSQRTTIVAKARKVRIIPAVDELPPVNVEGNSDITMRKEKKLRKGLLKGKLGTLVMEAAQPASFKLPAPDAESGDRITTMATVLLRFDPQESNAQPPKLNNLTSKLKVTTFFSTAARRDFPNRTDCLNELSNGFHSETLEVSSRCMANVEWTKMDAERDVSPDPWALPRRTSSAVSAPLLPPDASSSYTGGAFYIARLLVPIELPSNKCFVPTFHSCLVSRVYTLGLSLSTNTAFGGNMDLRVPVQISALPSLRNDSPRPSITSLNSVEIDDESADGVDEFFEPRTIYAPEDEYLGSSRLQGGAVEPQASRRDSVMHDQGNGLPEYSLLAPGSRGRRPGVPVF</sequence>
<feature type="domain" description="Bul1 N-terminal" evidence="2">
    <location>
        <begin position="94"/>
        <end position="151"/>
    </location>
</feature>
<evidence type="ECO:0000313" key="4">
    <source>
        <dbReference type="Proteomes" id="UP000503462"/>
    </source>
</evidence>
<dbReference type="Proteomes" id="UP000503462">
    <property type="component" value="Chromosome 2"/>
</dbReference>
<evidence type="ECO:0000256" key="1">
    <source>
        <dbReference type="SAM" id="MobiDB-lite"/>
    </source>
</evidence>
<protein>
    <recommendedName>
        <fullName evidence="2">Bul1 N-terminal domain-containing protein</fullName>
    </recommendedName>
</protein>
<accession>A0A6H0XTV6</accession>
<dbReference type="InterPro" id="IPR039634">
    <property type="entry name" value="Bul1-like"/>
</dbReference>
<evidence type="ECO:0000313" key="3">
    <source>
        <dbReference type="EMBL" id="QIW98105.1"/>
    </source>
</evidence>
<dbReference type="PANTHER" id="PTHR31904:SF1">
    <property type="entry name" value="BYPASS OF STOP CODON PROTEIN 5-RELATED"/>
    <property type="match status" value="1"/>
</dbReference>
<dbReference type="Pfam" id="PF04425">
    <property type="entry name" value="Bul1_N"/>
    <property type="match status" value="1"/>
</dbReference>
<evidence type="ECO:0000259" key="2">
    <source>
        <dbReference type="Pfam" id="PF04425"/>
    </source>
</evidence>
<gene>
    <name evidence="3" type="ORF">AMS68_003623</name>
</gene>